<dbReference type="Proteomes" id="UP000539473">
    <property type="component" value="Unassembled WGS sequence"/>
</dbReference>
<dbReference type="Gene3D" id="3.30.565.10">
    <property type="entry name" value="Histidine kinase-like ATPase, C-terminal domain"/>
    <property type="match status" value="1"/>
</dbReference>
<dbReference type="EMBL" id="BNAJ01000009">
    <property type="protein sequence ID" value="GHF54213.1"/>
    <property type="molecule type" value="Genomic_DNA"/>
</dbReference>
<dbReference type="EC" id="2.7.13.3" evidence="2"/>
<dbReference type="InterPro" id="IPR003594">
    <property type="entry name" value="HATPase_dom"/>
</dbReference>
<accession>A0A7W8KH30</accession>
<reference evidence="10 11" key="3">
    <citation type="submission" date="2020-08" db="EMBL/GenBank/DDBJ databases">
        <title>Genomic Encyclopedia of Type Strains, Phase IV (KMG-IV): sequencing the most valuable type-strain genomes for metagenomic binning, comparative biology and taxonomic classification.</title>
        <authorList>
            <person name="Goeker M."/>
        </authorList>
    </citation>
    <scope>NUCLEOTIDE SEQUENCE [LARGE SCALE GENOMIC DNA]</scope>
    <source>
        <strain evidence="10 11">DSM 27521</strain>
    </source>
</reference>
<keyword evidence="3" id="KW-0597">Phosphoprotein</keyword>
<dbReference type="GO" id="GO:0007234">
    <property type="term" value="P:osmosensory signaling via phosphorelay pathway"/>
    <property type="evidence" value="ECO:0007669"/>
    <property type="project" value="TreeGrafter"/>
</dbReference>
<evidence type="ECO:0000259" key="7">
    <source>
        <dbReference type="PROSITE" id="PS50109"/>
    </source>
</evidence>
<dbReference type="PROSITE" id="PS50113">
    <property type="entry name" value="PAC"/>
    <property type="match status" value="1"/>
</dbReference>
<keyword evidence="6" id="KW-0472">Membrane</keyword>
<dbReference type="Pfam" id="PF02518">
    <property type="entry name" value="HATPase_c"/>
    <property type="match status" value="1"/>
</dbReference>
<dbReference type="InterPro" id="IPR004358">
    <property type="entry name" value="Sig_transdc_His_kin-like_C"/>
</dbReference>
<sequence>MPPTPDPQLNPTELQAIIDTSTDCIKVLDLDARVLSMNPGGLEVMEIDDFSVCQNVPWPTLWDGLGRGHVERALEAARSGNSTTFEGEARTFAGTPKWWEVRVSPLWAPDGSVTRLLAISRDITARKVAEQHLHDTQQLLRDHAQTLEVRVSQQERALDAFVRFTTQVASSTDLADLATAAGDIIQDAVSGATSGLYLIQGQTAFPAAFSRNTPPAVRAARQAGVPLGTPLVADALTARRTVFAQGDEGRVQSVGYASALSVTPYFHGDQPYALFATGTGRPVWTVQEQAVIESVGRGLGLALERAEQTQRLQERTASLDAFVAFSEAVGSQEGQRDLARRACEVLHATFEDGTAVYYEPDGELWRGVAWAGDLPAATLALVRQGVPGSTVGIAQSVAARDAVFIDGWRDEVDDTAQQTREYGAAGFFPVMVDGEVVGLLTTGLKTRAYWNASDQAVMRGVGRGLTLAAERAGSVRALREQAEVVEARNRALEGFAVLARDLAFETDPLVLVKRAQEIVLEVLPEGFGLYYRPEGGLWRLRVQTGDLGNDELQAVVDAGLPLEETRNLWIPFQSGAPYYQDSYDTNTDGLGELVSEVGATACLPVHADGSVVGVLAVGLFGSHRWSAVDHALLETAVLMLELAFERSAAARQLAEQQAQLRAANEELGAFAYTVSHDLRAPVRHVGSFAGLLRRKIGDTPGLLKYVDQIESAASRMEVLTDALLGLARAGAAQLVKTDVDLNVLFAAARSDLTPELDGRTVTWRIGELPVVRADAGLLRQVLANLLGNAVKYSGGREEAVIDVWAEDAPGEVMIAVRDNGAGFEPQYASKLFGVFQRLHHQSEFEGTGVGLANVKRIVEKHGGRVWAEGRPGEGATFFFSLPQA</sequence>
<dbReference type="InterPro" id="IPR036097">
    <property type="entry name" value="HisK_dim/P_sf"/>
</dbReference>
<evidence type="ECO:0000313" key="11">
    <source>
        <dbReference type="Proteomes" id="UP000539473"/>
    </source>
</evidence>
<evidence type="ECO:0000256" key="6">
    <source>
        <dbReference type="ARBA" id="ARBA00023136"/>
    </source>
</evidence>
<dbReference type="Gene3D" id="1.10.287.130">
    <property type="match status" value="1"/>
</dbReference>
<dbReference type="InterPro" id="IPR013656">
    <property type="entry name" value="PAS_4"/>
</dbReference>
<dbReference type="NCBIfam" id="TIGR00229">
    <property type="entry name" value="sensory_box"/>
    <property type="match status" value="1"/>
</dbReference>
<feature type="domain" description="Histidine kinase" evidence="7">
    <location>
        <begin position="673"/>
        <end position="884"/>
    </location>
</feature>
<evidence type="ECO:0000256" key="3">
    <source>
        <dbReference type="ARBA" id="ARBA00022553"/>
    </source>
</evidence>
<name>A0A7W8KH30_9DEIO</name>
<dbReference type="InterPro" id="IPR005467">
    <property type="entry name" value="His_kinase_dom"/>
</dbReference>
<keyword evidence="12" id="KW-1185">Reference proteome</keyword>
<reference evidence="9" key="1">
    <citation type="journal article" date="2014" name="Int. J. Syst. Evol. Microbiol.">
        <title>Complete genome of a new Firmicutes species belonging to the dominant human colonic microbiota ('Ruminococcus bicirculans') reveals two chromosomes and a selective capacity to utilize plant glucans.</title>
        <authorList>
            <consortium name="NISC Comparative Sequencing Program"/>
            <person name="Wegmann U."/>
            <person name="Louis P."/>
            <person name="Goesmann A."/>
            <person name="Henrissat B."/>
            <person name="Duncan S.H."/>
            <person name="Flint H.J."/>
        </authorList>
    </citation>
    <scope>NUCLEOTIDE SEQUENCE</scope>
    <source>
        <strain evidence="9">CGMCC 1.18437</strain>
    </source>
</reference>
<dbReference type="CDD" id="cd00082">
    <property type="entry name" value="HisKA"/>
    <property type="match status" value="1"/>
</dbReference>
<dbReference type="SUPFAM" id="SSF47384">
    <property type="entry name" value="Homodimeric domain of signal transducing histidine kinase"/>
    <property type="match status" value="1"/>
</dbReference>
<dbReference type="Gene3D" id="3.30.450.20">
    <property type="entry name" value="PAS domain"/>
    <property type="match status" value="1"/>
</dbReference>
<dbReference type="PANTHER" id="PTHR42878">
    <property type="entry name" value="TWO-COMPONENT HISTIDINE KINASE"/>
    <property type="match status" value="1"/>
</dbReference>
<dbReference type="RefSeq" id="WP_184114189.1">
    <property type="nucleotide sequence ID" value="NZ_BNAJ01000009.1"/>
</dbReference>
<gene>
    <name evidence="9" type="ORF">GCM10017781_33130</name>
    <name evidence="10" type="ORF">HNQ07_003573</name>
</gene>
<dbReference type="InterPro" id="IPR035965">
    <property type="entry name" value="PAS-like_dom_sf"/>
</dbReference>
<proteinExistence type="predicted"/>
<dbReference type="AlphaFoldDB" id="A0A7W8KH30"/>
<keyword evidence="4" id="KW-0808">Transferase</keyword>
<dbReference type="GO" id="GO:0000155">
    <property type="term" value="F:phosphorelay sensor kinase activity"/>
    <property type="evidence" value="ECO:0007669"/>
    <property type="project" value="InterPro"/>
</dbReference>
<comment type="catalytic activity">
    <reaction evidence="1">
        <text>ATP + protein L-histidine = ADP + protein N-phospho-L-histidine.</text>
        <dbReference type="EC" id="2.7.13.3"/>
    </reaction>
</comment>
<evidence type="ECO:0000313" key="10">
    <source>
        <dbReference type="EMBL" id="MBB5378072.1"/>
    </source>
</evidence>
<dbReference type="InterPro" id="IPR000700">
    <property type="entry name" value="PAS-assoc_C"/>
</dbReference>
<dbReference type="InterPro" id="IPR036890">
    <property type="entry name" value="HATPase_C_sf"/>
</dbReference>
<dbReference type="PANTHER" id="PTHR42878:SF15">
    <property type="entry name" value="BACTERIOPHYTOCHROME"/>
    <property type="match status" value="1"/>
</dbReference>
<dbReference type="SUPFAM" id="SSF55785">
    <property type="entry name" value="PYP-like sensor domain (PAS domain)"/>
    <property type="match status" value="1"/>
</dbReference>
<dbReference type="InterPro" id="IPR003661">
    <property type="entry name" value="HisK_dim/P_dom"/>
</dbReference>
<dbReference type="InterPro" id="IPR029016">
    <property type="entry name" value="GAF-like_dom_sf"/>
</dbReference>
<evidence type="ECO:0000313" key="9">
    <source>
        <dbReference type="EMBL" id="GHF54213.1"/>
    </source>
</evidence>
<reference evidence="12" key="2">
    <citation type="journal article" date="2019" name="Int. J. Syst. Evol. Microbiol.">
        <title>The Global Catalogue of Microorganisms (GCM) 10K type strain sequencing project: providing services to taxonomists for standard genome sequencing and annotation.</title>
        <authorList>
            <consortium name="The Broad Institute Genomics Platform"/>
            <consortium name="The Broad Institute Genome Sequencing Center for Infectious Disease"/>
            <person name="Wu L."/>
            <person name="Ma J."/>
        </authorList>
    </citation>
    <scope>NUCLEOTIDE SEQUENCE [LARGE SCALE GENOMIC DNA]</scope>
    <source>
        <strain evidence="12">CGMCC 1.18437</strain>
    </source>
</reference>
<dbReference type="GO" id="GO:0030295">
    <property type="term" value="F:protein kinase activator activity"/>
    <property type="evidence" value="ECO:0007669"/>
    <property type="project" value="TreeGrafter"/>
</dbReference>
<dbReference type="EMBL" id="JACHFK010000010">
    <property type="protein sequence ID" value="MBB5378072.1"/>
    <property type="molecule type" value="Genomic_DNA"/>
</dbReference>
<protein>
    <recommendedName>
        <fullName evidence="2">histidine kinase</fullName>
        <ecNumber evidence="2">2.7.13.3</ecNumber>
    </recommendedName>
</protein>
<dbReference type="PRINTS" id="PR00344">
    <property type="entry name" value="BCTRLSENSOR"/>
</dbReference>
<comment type="caution">
    <text evidence="10">The sequence shown here is derived from an EMBL/GenBank/DDBJ whole genome shotgun (WGS) entry which is preliminary data.</text>
</comment>
<keyword evidence="5" id="KW-0418">Kinase</keyword>
<evidence type="ECO:0000256" key="5">
    <source>
        <dbReference type="ARBA" id="ARBA00022777"/>
    </source>
</evidence>
<dbReference type="InterPro" id="IPR050351">
    <property type="entry name" value="BphY/WalK/GraS-like"/>
</dbReference>
<feature type="domain" description="PAC" evidence="8">
    <location>
        <begin position="83"/>
        <end position="135"/>
    </location>
</feature>
<dbReference type="Pfam" id="PF08448">
    <property type="entry name" value="PAS_4"/>
    <property type="match status" value="1"/>
</dbReference>
<dbReference type="Pfam" id="PF00512">
    <property type="entry name" value="HisKA"/>
    <property type="match status" value="1"/>
</dbReference>
<organism evidence="10 11">
    <name type="scientific">Deinococcus metalli</name>
    <dbReference type="NCBI Taxonomy" id="1141878"/>
    <lineage>
        <taxon>Bacteria</taxon>
        <taxon>Thermotogati</taxon>
        <taxon>Deinococcota</taxon>
        <taxon>Deinococci</taxon>
        <taxon>Deinococcales</taxon>
        <taxon>Deinococcaceae</taxon>
        <taxon>Deinococcus</taxon>
    </lineage>
</organism>
<dbReference type="SUPFAM" id="SSF55781">
    <property type="entry name" value="GAF domain-like"/>
    <property type="match status" value="3"/>
</dbReference>
<dbReference type="FunFam" id="3.30.565.10:FF:000006">
    <property type="entry name" value="Sensor histidine kinase WalK"/>
    <property type="match status" value="1"/>
</dbReference>
<dbReference type="GO" id="GO:0016020">
    <property type="term" value="C:membrane"/>
    <property type="evidence" value="ECO:0007669"/>
    <property type="project" value="UniProtKB-SubCell"/>
</dbReference>
<dbReference type="Gene3D" id="3.30.450.40">
    <property type="match status" value="3"/>
</dbReference>
<dbReference type="InterPro" id="IPR000014">
    <property type="entry name" value="PAS"/>
</dbReference>
<evidence type="ECO:0000256" key="2">
    <source>
        <dbReference type="ARBA" id="ARBA00012438"/>
    </source>
</evidence>
<evidence type="ECO:0000256" key="1">
    <source>
        <dbReference type="ARBA" id="ARBA00000085"/>
    </source>
</evidence>
<dbReference type="GO" id="GO:0000156">
    <property type="term" value="F:phosphorelay response regulator activity"/>
    <property type="evidence" value="ECO:0007669"/>
    <property type="project" value="TreeGrafter"/>
</dbReference>
<dbReference type="PROSITE" id="PS50109">
    <property type="entry name" value="HIS_KIN"/>
    <property type="match status" value="1"/>
</dbReference>
<dbReference type="SMART" id="SM00388">
    <property type="entry name" value="HisKA"/>
    <property type="match status" value="1"/>
</dbReference>
<dbReference type="Proteomes" id="UP000619376">
    <property type="component" value="Unassembled WGS sequence"/>
</dbReference>
<dbReference type="SMART" id="SM00387">
    <property type="entry name" value="HATPase_c"/>
    <property type="match status" value="1"/>
</dbReference>
<dbReference type="SUPFAM" id="SSF55874">
    <property type="entry name" value="ATPase domain of HSP90 chaperone/DNA topoisomerase II/histidine kinase"/>
    <property type="match status" value="1"/>
</dbReference>
<evidence type="ECO:0000259" key="8">
    <source>
        <dbReference type="PROSITE" id="PS50113"/>
    </source>
</evidence>
<evidence type="ECO:0000313" key="12">
    <source>
        <dbReference type="Proteomes" id="UP000619376"/>
    </source>
</evidence>
<reference evidence="9" key="4">
    <citation type="submission" date="2024-05" db="EMBL/GenBank/DDBJ databases">
        <authorList>
            <person name="Sun Q."/>
            <person name="Zhou Y."/>
        </authorList>
    </citation>
    <scope>NUCLEOTIDE SEQUENCE</scope>
    <source>
        <strain evidence="9">CGMCC 1.18437</strain>
    </source>
</reference>
<evidence type="ECO:0000256" key="4">
    <source>
        <dbReference type="ARBA" id="ARBA00022679"/>
    </source>
</evidence>